<dbReference type="Proteomes" id="UP001500984">
    <property type="component" value="Unassembled WGS sequence"/>
</dbReference>
<keyword evidence="3 5" id="KW-1133">Transmembrane helix</keyword>
<feature type="transmembrane region" description="Helical" evidence="5">
    <location>
        <begin position="199"/>
        <end position="218"/>
    </location>
</feature>
<keyword evidence="7" id="KW-1185">Reference proteome</keyword>
<evidence type="ECO:0000256" key="1">
    <source>
        <dbReference type="ARBA" id="ARBA00004141"/>
    </source>
</evidence>
<sequence>MILSPVLVAAVAAAAAGAVLLAVGTHLQHLSVTRGRGAGTAVRLAVLRSPVWLLGTALIAAETVLNILALGLAPVALVQPVGALSLVCAALISARALRVPLTRRLLASIALTTGSIAVFVGLTARCSLPAQVSEEAAGTLVLLLCLGAAAAVALARSGAGHLARVGTAGVLFGTVASGAHLAAAELFTRSGDWGALSPSVWLLVLALAPASGAGMWLVQTAYASGPPETVLAGLTVVDPLTAVAVGALLLGEYAPMPPEVLSLLIVSALVAFAGIGMLARHHPGVGGRAAAEAVPASLTASPAAGVRAREGAVR</sequence>
<feature type="transmembrane region" description="Helical" evidence="5">
    <location>
        <begin position="6"/>
        <end position="28"/>
    </location>
</feature>
<dbReference type="PANTHER" id="PTHR40761:SF1">
    <property type="entry name" value="CONSERVED INTEGRAL MEMBRANE ALANINE VALINE AND LEUCINE RICH PROTEIN-RELATED"/>
    <property type="match status" value="1"/>
</dbReference>
<comment type="subcellular location">
    <subcellularLocation>
        <location evidence="1">Membrane</location>
        <topology evidence="1">Multi-pass membrane protein</topology>
    </subcellularLocation>
</comment>
<organism evidence="6 7">
    <name type="scientific">Brevibacterium salitolerans</name>
    <dbReference type="NCBI Taxonomy" id="1403566"/>
    <lineage>
        <taxon>Bacteria</taxon>
        <taxon>Bacillati</taxon>
        <taxon>Actinomycetota</taxon>
        <taxon>Actinomycetes</taxon>
        <taxon>Micrococcales</taxon>
        <taxon>Brevibacteriaceae</taxon>
        <taxon>Brevibacterium</taxon>
    </lineage>
</organism>
<keyword evidence="4 5" id="KW-0472">Membrane</keyword>
<feature type="transmembrane region" description="Helical" evidence="5">
    <location>
        <begin position="105"/>
        <end position="124"/>
    </location>
</feature>
<accession>A0ABN2W8Z6</accession>
<feature type="transmembrane region" description="Helical" evidence="5">
    <location>
        <begin position="230"/>
        <end position="254"/>
    </location>
</feature>
<name>A0ABN2W8Z6_9MICO</name>
<dbReference type="Pfam" id="PF05653">
    <property type="entry name" value="Mg_trans_NIPA"/>
    <property type="match status" value="1"/>
</dbReference>
<evidence type="ECO:0000313" key="6">
    <source>
        <dbReference type="EMBL" id="GAA2086851.1"/>
    </source>
</evidence>
<evidence type="ECO:0000313" key="7">
    <source>
        <dbReference type="Proteomes" id="UP001500984"/>
    </source>
</evidence>
<feature type="transmembrane region" description="Helical" evidence="5">
    <location>
        <begin position="40"/>
        <end position="61"/>
    </location>
</feature>
<feature type="transmembrane region" description="Helical" evidence="5">
    <location>
        <begin position="67"/>
        <end position="93"/>
    </location>
</feature>
<feature type="transmembrane region" description="Helical" evidence="5">
    <location>
        <begin position="167"/>
        <end position="187"/>
    </location>
</feature>
<reference evidence="6 7" key="1">
    <citation type="journal article" date="2019" name="Int. J. Syst. Evol. Microbiol.">
        <title>The Global Catalogue of Microorganisms (GCM) 10K type strain sequencing project: providing services to taxonomists for standard genome sequencing and annotation.</title>
        <authorList>
            <consortium name="The Broad Institute Genomics Platform"/>
            <consortium name="The Broad Institute Genome Sequencing Center for Infectious Disease"/>
            <person name="Wu L."/>
            <person name="Ma J."/>
        </authorList>
    </citation>
    <scope>NUCLEOTIDE SEQUENCE [LARGE SCALE GENOMIC DNA]</scope>
    <source>
        <strain evidence="6 7">JCM 15900</strain>
    </source>
</reference>
<dbReference type="EMBL" id="BAAAPZ010000001">
    <property type="protein sequence ID" value="GAA2086851.1"/>
    <property type="molecule type" value="Genomic_DNA"/>
</dbReference>
<evidence type="ECO:0000256" key="3">
    <source>
        <dbReference type="ARBA" id="ARBA00022989"/>
    </source>
</evidence>
<feature type="transmembrane region" description="Helical" evidence="5">
    <location>
        <begin position="136"/>
        <end position="155"/>
    </location>
</feature>
<evidence type="ECO:0000256" key="5">
    <source>
        <dbReference type="SAM" id="Phobius"/>
    </source>
</evidence>
<evidence type="ECO:0000256" key="4">
    <source>
        <dbReference type="ARBA" id="ARBA00023136"/>
    </source>
</evidence>
<gene>
    <name evidence="6" type="ORF">GCM10009823_00880</name>
</gene>
<keyword evidence="2 5" id="KW-0812">Transmembrane</keyword>
<dbReference type="PANTHER" id="PTHR40761">
    <property type="entry name" value="CONSERVED INTEGRAL MEMBRANE ALANINE VALINE AND LEUCINE RICH PROTEIN-RELATED"/>
    <property type="match status" value="1"/>
</dbReference>
<comment type="caution">
    <text evidence="6">The sequence shown here is derived from an EMBL/GenBank/DDBJ whole genome shotgun (WGS) entry which is preliminary data.</text>
</comment>
<evidence type="ECO:0000256" key="2">
    <source>
        <dbReference type="ARBA" id="ARBA00022692"/>
    </source>
</evidence>
<dbReference type="InterPro" id="IPR008521">
    <property type="entry name" value="Mg_trans_NIPA"/>
</dbReference>
<feature type="transmembrane region" description="Helical" evidence="5">
    <location>
        <begin position="260"/>
        <end position="279"/>
    </location>
</feature>
<proteinExistence type="predicted"/>
<protein>
    <submittedName>
        <fullName evidence="6">DMT family transporter</fullName>
    </submittedName>
</protein>
<dbReference type="RefSeq" id="WP_291794679.1">
    <property type="nucleotide sequence ID" value="NZ_BAAAPZ010000001.1"/>
</dbReference>